<dbReference type="InterPro" id="IPR022655">
    <property type="entry name" value="DUF1553"/>
</dbReference>
<accession>L0DEP7</accession>
<dbReference type="PANTHER" id="PTHR35889">
    <property type="entry name" value="CYCLOINULO-OLIGOSACCHARIDE FRUCTANOTRANSFERASE-RELATED"/>
    <property type="match status" value="1"/>
</dbReference>
<evidence type="ECO:0000256" key="2">
    <source>
        <dbReference type="ARBA" id="ARBA00022723"/>
    </source>
</evidence>
<evidence type="ECO:0000313" key="8">
    <source>
        <dbReference type="Proteomes" id="UP000010798"/>
    </source>
</evidence>
<dbReference type="GO" id="GO:0009055">
    <property type="term" value="F:electron transfer activity"/>
    <property type="evidence" value="ECO:0007669"/>
    <property type="project" value="InterPro"/>
</dbReference>
<evidence type="ECO:0000256" key="1">
    <source>
        <dbReference type="ARBA" id="ARBA00022617"/>
    </source>
</evidence>
<dbReference type="Pfam" id="PF07635">
    <property type="entry name" value="PSCyt1"/>
    <property type="match status" value="1"/>
</dbReference>
<feature type="signal peptide" evidence="5">
    <location>
        <begin position="1"/>
        <end position="20"/>
    </location>
</feature>
<dbReference type="EMBL" id="CP003364">
    <property type="protein sequence ID" value="AGA27141.1"/>
    <property type="molecule type" value="Genomic_DNA"/>
</dbReference>
<dbReference type="HOGENOM" id="CLU_005632_1_0_0"/>
<dbReference type="GO" id="GO:0020037">
    <property type="term" value="F:heme binding"/>
    <property type="evidence" value="ECO:0007669"/>
    <property type="project" value="InterPro"/>
</dbReference>
<evidence type="ECO:0000313" key="7">
    <source>
        <dbReference type="EMBL" id="AGA27141.1"/>
    </source>
</evidence>
<feature type="chain" id="PRO_5003940105" description="Cytochrome c domain-containing protein" evidence="5">
    <location>
        <begin position="21"/>
        <end position="1017"/>
    </location>
</feature>
<dbReference type="GO" id="GO:0046872">
    <property type="term" value="F:metal ion binding"/>
    <property type="evidence" value="ECO:0007669"/>
    <property type="project" value="UniProtKB-KW"/>
</dbReference>
<evidence type="ECO:0000259" key="6">
    <source>
        <dbReference type="PROSITE" id="PS51007"/>
    </source>
</evidence>
<keyword evidence="8" id="KW-1185">Reference proteome</keyword>
<dbReference type="InterPro" id="IPR011429">
    <property type="entry name" value="Cyt_c_Planctomycete-type"/>
</dbReference>
<evidence type="ECO:0000256" key="5">
    <source>
        <dbReference type="SAM" id="SignalP"/>
    </source>
</evidence>
<dbReference type="InterPro" id="IPR009056">
    <property type="entry name" value="Cyt_c-like_dom"/>
</dbReference>
<dbReference type="KEGG" id="saci:Sinac_2849"/>
<dbReference type="Pfam" id="PF07583">
    <property type="entry name" value="PSCyt2"/>
    <property type="match status" value="1"/>
</dbReference>
<dbReference type="SUPFAM" id="SSF46626">
    <property type="entry name" value="Cytochrome c"/>
    <property type="match status" value="1"/>
</dbReference>
<dbReference type="Proteomes" id="UP000010798">
    <property type="component" value="Chromosome"/>
</dbReference>
<dbReference type="PANTHER" id="PTHR35889:SF3">
    <property type="entry name" value="F-BOX DOMAIN-CONTAINING PROTEIN"/>
    <property type="match status" value="1"/>
</dbReference>
<dbReference type="AlphaFoldDB" id="L0DEP7"/>
<evidence type="ECO:0000256" key="4">
    <source>
        <dbReference type="PROSITE-ProRule" id="PRU00433"/>
    </source>
</evidence>
<keyword evidence="1 4" id="KW-0349">Heme</keyword>
<feature type="domain" description="Cytochrome c" evidence="6">
    <location>
        <begin position="22"/>
        <end position="230"/>
    </location>
</feature>
<reference evidence="7 8" key="1">
    <citation type="submission" date="2012-02" db="EMBL/GenBank/DDBJ databases">
        <title>Complete sequence of chromosome of Singulisphaera acidiphila DSM 18658.</title>
        <authorList>
            <consortium name="US DOE Joint Genome Institute (JGI-PGF)"/>
            <person name="Lucas S."/>
            <person name="Copeland A."/>
            <person name="Lapidus A."/>
            <person name="Glavina del Rio T."/>
            <person name="Dalin E."/>
            <person name="Tice H."/>
            <person name="Bruce D."/>
            <person name="Goodwin L."/>
            <person name="Pitluck S."/>
            <person name="Peters L."/>
            <person name="Ovchinnikova G."/>
            <person name="Chertkov O."/>
            <person name="Kyrpides N."/>
            <person name="Mavromatis K."/>
            <person name="Ivanova N."/>
            <person name="Brettin T."/>
            <person name="Detter J.C."/>
            <person name="Han C."/>
            <person name="Larimer F."/>
            <person name="Land M."/>
            <person name="Hauser L."/>
            <person name="Markowitz V."/>
            <person name="Cheng J.-F."/>
            <person name="Hugenholtz P."/>
            <person name="Woyke T."/>
            <person name="Wu D."/>
            <person name="Tindall B."/>
            <person name="Pomrenke H."/>
            <person name="Brambilla E."/>
            <person name="Klenk H.-P."/>
            <person name="Eisen J.A."/>
        </authorList>
    </citation>
    <scope>NUCLEOTIDE SEQUENCE [LARGE SCALE GENOMIC DNA]</scope>
    <source>
        <strain evidence="8">ATCC BAA-1392 / DSM 18658 / VKM B-2454 / MOB10</strain>
    </source>
</reference>
<gene>
    <name evidence="7" type="ordered locus">Sinac_2849</name>
</gene>
<dbReference type="Pfam" id="PF07587">
    <property type="entry name" value="PSD1"/>
    <property type="match status" value="1"/>
</dbReference>
<dbReference type="PROSITE" id="PS51007">
    <property type="entry name" value="CYTC"/>
    <property type="match status" value="1"/>
</dbReference>
<proteinExistence type="predicted"/>
<keyword evidence="5" id="KW-0732">Signal</keyword>
<organism evidence="7 8">
    <name type="scientific">Singulisphaera acidiphila (strain ATCC BAA-1392 / DSM 18658 / VKM B-2454 / MOB10)</name>
    <dbReference type="NCBI Taxonomy" id="886293"/>
    <lineage>
        <taxon>Bacteria</taxon>
        <taxon>Pseudomonadati</taxon>
        <taxon>Planctomycetota</taxon>
        <taxon>Planctomycetia</taxon>
        <taxon>Isosphaerales</taxon>
        <taxon>Isosphaeraceae</taxon>
        <taxon>Singulisphaera</taxon>
    </lineage>
</organism>
<evidence type="ECO:0000256" key="3">
    <source>
        <dbReference type="ARBA" id="ARBA00023004"/>
    </source>
</evidence>
<dbReference type="InterPro" id="IPR011444">
    <property type="entry name" value="DUF1549"/>
</dbReference>
<dbReference type="RefSeq" id="WP_015246291.1">
    <property type="nucleotide sequence ID" value="NC_019892.1"/>
</dbReference>
<protein>
    <recommendedName>
        <fullName evidence="6">Cytochrome c domain-containing protein</fullName>
    </recommendedName>
</protein>
<sequence length="1017" mass="111019">MRLGLAWLVVMTVGPGSAVAAPPDGPGEAFFEQKVRPILVASCAKCHGAKKQESGLRLDARSALIQGGDSGPAIVPGDPAKSLLMQAVNHQGDFAMPPTRKLSDEQIGVLKLWIERGAPWPGGDRPVAVRSGAITDEDRRFWSFQPVVDPPVPAVADRAWPRTEIDAFILARLETASLKPSPQVDRRTLIRRASFDLIGLPPTPAEVAAFVADPAPDAFARVVDRLLASPRYGERWGRHWLDVVRYADTAGETADFPIREARLYRDYVIDAFNHDKPYDQFIREQVAGDLIAATTPANHAELVTATGFIATSRRFGFDPQNYQHLTIQDTIDTVGQAVLGLSLGCARCHDHKFDPISAADYYALYGIFDSTRYAFPGSEEKNRPRDLVPMVPPAEAAARQKTYDETLARLIAEVKEVDARKAAIEPEFRAVVGIDGSFEAQKIAMGPGIPWGYFDGARVTASSQSPYTNVYPTGSRGISLPNNAANNAIVQTLPVNRKPETHDRVYYNLDFRFASGGNGTYRIYLGHGPGQSAAVELYFNAHQFFVRSGDAHEPVRELREGVWYNLQVVADLDARTYSGTVGLPGELTRFSGKAFSSGWDGNLDCTFIDGYGQIPGHKPASDVDNLAVSDAPFPPPDEPSAGSASDRSIEAYTKVGTLRAALGDLDARRAVAEQARTALQTAGPFPLAYGVTEGNAHDARVQKRGEPTTPGDEVPRRFLQILGGDRVPPDSGSGRLALAEWLTRPTNPLTSRVMVNRVWQHHFGRGLVATENDFGRRGLAPTHPELLDHLARRFINGGWSVKSLHRLIMLSSVYQTAGAGDSAPDLLGRFPRRRLDAEEIRDAMLFTAGTLDTTPAGPHPFPPVETWGFTQHSPFAAVYESNRRSVYLMTQRLKRHPYLALFDGPDPNSSSPHRSATTVPTQALFFMNDPFVHGQAAALGRRLASADLDDRARLRLAFETTLSRPPSADDEADALAFLAAEREDLGASNVAPPEADALAWSALARTLYSRNEFLFVD</sequence>
<dbReference type="eggNOG" id="COG2010">
    <property type="taxonomic scope" value="Bacteria"/>
</dbReference>
<dbReference type="InterPro" id="IPR036909">
    <property type="entry name" value="Cyt_c-like_dom_sf"/>
</dbReference>
<keyword evidence="2 4" id="KW-0479">Metal-binding</keyword>
<name>L0DEP7_SINAD</name>
<dbReference type="STRING" id="886293.Sinac_2849"/>
<keyword evidence="3 4" id="KW-0408">Iron</keyword>